<feature type="domain" description="ABC-type glycine betaine transport system substrate-binding" evidence="1">
    <location>
        <begin position="60"/>
        <end position="104"/>
    </location>
</feature>
<dbReference type="Gene3D" id="3.40.190.120">
    <property type="entry name" value="Osmoprotection protein (prox), domain 2"/>
    <property type="match status" value="1"/>
</dbReference>
<reference evidence="2" key="1">
    <citation type="submission" date="2022-10" db="EMBL/GenBank/DDBJ databases">
        <title>The complete genomes of actinobacterial strains from the NBC collection.</title>
        <authorList>
            <person name="Joergensen T.S."/>
            <person name="Alvarez Arevalo M."/>
            <person name="Sterndorff E.B."/>
            <person name="Faurdal D."/>
            <person name="Vuksanovic O."/>
            <person name="Mourched A.-S."/>
            <person name="Charusanti P."/>
            <person name="Shaw S."/>
            <person name="Blin K."/>
            <person name="Weber T."/>
        </authorList>
    </citation>
    <scope>NUCLEOTIDE SEQUENCE</scope>
    <source>
        <strain evidence="2">NBC 00180</strain>
    </source>
</reference>
<dbReference type="Pfam" id="PF04069">
    <property type="entry name" value="OpuAC"/>
    <property type="match status" value="1"/>
</dbReference>
<protein>
    <recommendedName>
        <fullName evidence="1">ABC-type glycine betaine transport system substrate-binding domain-containing protein</fullName>
    </recommendedName>
</protein>
<evidence type="ECO:0000313" key="2">
    <source>
        <dbReference type="EMBL" id="WTP91334.1"/>
    </source>
</evidence>
<gene>
    <name evidence="2" type="ORF">OG477_41165</name>
</gene>
<dbReference type="GO" id="GO:0043190">
    <property type="term" value="C:ATP-binding cassette (ABC) transporter complex"/>
    <property type="evidence" value="ECO:0007669"/>
    <property type="project" value="InterPro"/>
</dbReference>
<accession>A0AAU1IC97</accession>
<sequence>MLWLEKDPSVTRILVPLERLWPVRRSLGGEGRDWTDRESWSSSSSCLCRRVGASPRPDCANGTVDAADIVSTDPAGSRFGLVPLEDPKHIFAAQNVVPVFRQDVCCCDRALRRGIEQ</sequence>
<dbReference type="Gene3D" id="3.40.190.10">
    <property type="entry name" value="Periplasmic binding protein-like II"/>
    <property type="match status" value="1"/>
</dbReference>
<name>A0AAU1IC97_9ACTN</name>
<evidence type="ECO:0000259" key="1">
    <source>
        <dbReference type="Pfam" id="PF04069"/>
    </source>
</evidence>
<dbReference type="InterPro" id="IPR007210">
    <property type="entry name" value="ABC_Gly_betaine_transp_sub-bd"/>
</dbReference>
<dbReference type="GO" id="GO:0022857">
    <property type="term" value="F:transmembrane transporter activity"/>
    <property type="evidence" value="ECO:0007669"/>
    <property type="project" value="InterPro"/>
</dbReference>
<proteinExistence type="predicted"/>
<dbReference type="AlphaFoldDB" id="A0AAU1IC97"/>
<dbReference type="EMBL" id="CP108140">
    <property type="protein sequence ID" value="WTP91334.1"/>
    <property type="molecule type" value="Genomic_DNA"/>
</dbReference>
<dbReference type="SUPFAM" id="SSF53850">
    <property type="entry name" value="Periplasmic binding protein-like II"/>
    <property type="match status" value="1"/>
</dbReference>
<organism evidence="2">
    <name type="scientific">Streptomyces sp. NBC_00180</name>
    <dbReference type="NCBI Taxonomy" id="2903632"/>
    <lineage>
        <taxon>Bacteria</taxon>
        <taxon>Bacillati</taxon>
        <taxon>Actinomycetota</taxon>
        <taxon>Actinomycetes</taxon>
        <taxon>Kitasatosporales</taxon>
        <taxon>Streptomycetaceae</taxon>
        <taxon>Streptomyces</taxon>
    </lineage>
</organism>